<dbReference type="AlphaFoldDB" id="A0A9N9P4A8"/>
<accession>A0A9N9P4A8</accession>
<protein>
    <submittedName>
        <fullName evidence="1">2817_t:CDS:1</fullName>
    </submittedName>
</protein>
<feature type="non-terminal residue" evidence="1">
    <location>
        <position position="1"/>
    </location>
</feature>
<organism evidence="1 2">
    <name type="scientific">Acaulospora morrowiae</name>
    <dbReference type="NCBI Taxonomy" id="94023"/>
    <lineage>
        <taxon>Eukaryota</taxon>
        <taxon>Fungi</taxon>
        <taxon>Fungi incertae sedis</taxon>
        <taxon>Mucoromycota</taxon>
        <taxon>Glomeromycotina</taxon>
        <taxon>Glomeromycetes</taxon>
        <taxon>Diversisporales</taxon>
        <taxon>Acaulosporaceae</taxon>
        <taxon>Acaulospora</taxon>
    </lineage>
</organism>
<dbReference type="EMBL" id="CAJVPV010059342">
    <property type="protein sequence ID" value="CAG8788778.1"/>
    <property type="molecule type" value="Genomic_DNA"/>
</dbReference>
<comment type="caution">
    <text evidence="1">The sequence shown here is derived from an EMBL/GenBank/DDBJ whole genome shotgun (WGS) entry which is preliminary data.</text>
</comment>
<evidence type="ECO:0000313" key="2">
    <source>
        <dbReference type="Proteomes" id="UP000789342"/>
    </source>
</evidence>
<proteinExistence type="predicted"/>
<reference evidence="1" key="1">
    <citation type="submission" date="2021-06" db="EMBL/GenBank/DDBJ databases">
        <authorList>
            <person name="Kallberg Y."/>
            <person name="Tangrot J."/>
            <person name="Rosling A."/>
        </authorList>
    </citation>
    <scope>NUCLEOTIDE SEQUENCE</scope>
    <source>
        <strain evidence="1">CL551</strain>
    </source>
</reference>
<evidence type="ECO:0000313" key="1">
    <source>
        <dbReference type="EMBL" id="CAG8788778.1"/>
    </source>
</evidence>
<sequence>VYTYAELYVDGPFCNRSDYARTKRHPSFFLLSSNRSAVADSG</sequence>
<feature type="non-terminal residue" evidence="1">
    <location>
        <position position="42"/>
    </location>
</feature>
<dbReference type="Proteomes" id="UP000789342">
    <property type="component" value="Unassembled WGS sequence"/>
</dbReference>
<keyword evidence="2" id="KW-1185">Reference proteome</keyword>
<gene>
    <name evidence="1" type="ORF">AMORRO_LOCUS17958</name>
</gene>
<name>A0A9N9P4A8_9GLOM</name>